<feature type="transmembrane region" description="Helical" evidence="8">
    <location>
        <begin position="342"/>
        <end position="365"/>
    </location>
</feature>
<dbReference type="GO" id="GO:0006888">
    <property type="term" value="P:endoplasmic reticulum to Golgi vesicle-mediated transport"/>
    <property type="evidence" value="ECO:0007669"/>
    <property type="project" value="TreeGrafter"/>
</dbReference>
<evidence type="ECO:0000259" key="9">
    <source>
        <dbReference type="Pfam" id="PF07970"/>
    </source>
</evidence>
<evidence type="ECO:0000256" key="1">
    <source>
        <dbReference type="ARBA" id="ARBA00004257"/>
    </source>
</evidence>
<dbReference type="EnsemblMetazoa" id="XM_031928515">
    <property type="protein sequence ID" value="XP_031784375"/>
    <property type="gene ID" value="LOC100114306"/>
</dbReference>
<dbReference type="Proteomes" id="UP000002358">
    <property type="component" value="Chromosome 4"/>
</dbReference>
<dbReference type="GO" id="GO:0030134">
    <property type="term" value="C:COPII-coated ER to Golgi transport vesicle"/>
    <property type="evidence" value="ECO:0007669"/>
    <property type="project" value="TreeGrafter"/>
</dbReference>
<protein>
    <recommendedName>
        <fullName evidence="7">Endoplasmic reticulum-Golgi intermediate compartment protein 3</fullName>
    </recommendedName>
</protein>
<evidence type="ECO:0000256" key="3">
    <source>
        <dbReference type="ARBA" id="ARBA00005648"/>
    </source>
</evidence>
<evidence type="ECO:0000256" key="8">
    <source>
        <dbReference type="SAM" id="Phobius"/>
    </source>
</evidence>
<dbReference type="AlphaFoldDB" id="A0A7M7QCF7"/>
<comment type="similarity">
    <text evidence="3">Belongs to the ERGIC family.</text>
</comment>
<dbReference type="RefSeq" id="XP_031784375.1">
    <property type="nucleotide sequence ID" value="XM_031928515.2"/>
</dbReference>
<dbReference type="GO" id="GO:0033116">
    <property type="term" value="C:endoplasmic reticulum-Golgi intermediate compartment membrane"/>
    <property type="evidence" value="ECO:0007669"/>
    <property type="project" value="UniProtKB-SubCell"/>
</dbReference>
<keyword evidence="12" id="KW-1185">Reference proteome</keyword>
<evidence type="ECO:0000256" key="7">
    <source>
        <dbReference type="ARBA" id="ARBA00040493"/>
    </source>
</evidence>
<keyword evidence="5 8" id="KW-1133">Transmembrane helix</keyword>
<evidence type="ECO:0000313" key="12">
    <source>
        <dbReference type="Proteomes" id="UP000002358"/>
    </source>
</evidence>
<dbReference type="GO" id="GO:0006890">
    <property type="term" value="P:retrograde vesicle-mediated transport, Golgi to endoplasmic reticulum"/>
    <property type="evidence" value="ECO:0007669"/>
    <property type="project" value="TreeGrafter"/>
</dbReference>
<accession>A0A7M7QCF7</accession>
<proteinExistence type="inferred from homology"/>
<dbReference type="InterPro" id="IPR039542">
    <property type="entry name" value="Erv_N"/>
</dbReference>
<evidence type="ECO:0000256" key="4">
    <source>
        <dbReference type="ARBA" id="ARBA00022692"/>
    </source>
</evidence>
<dbReference type="Pfam" id="PF07970">
    <property type="entry name" value="COPIIcoated_ERV"/>
    <property type="match status" value="1"/>
</dbReference>
<organism evidence="11 12">
    <name type="scientific">Nasonia vitripennis</name>
    <name type="common">Parasitic wasp</name>
    <dbReference type="NCBI Taxonomy" id="7425"/>
    <lineage>
        <taxon>Eukaryota</taxon>
        <taxon>Metazoa</taxon>
        <taxon>Ecdysozoa</taxon>
        <taxon>Arthropoda</taxon>
        <taxon>Hexapoda</taxon>
        <taxon>Insecta</taxon>
        <taxon>Pterygota</taxon>
        <taxon>Neoptera</taxon>
        <taxon>Endopterygota</taxon>
        <taxon>Hymenoptera</taxon>
        <taxon>Apocrita</taxon>
        <taxon>Proctotrupomorpha</taxon>
        <taxon>Chalcidoidea</taxon>
        <taxon>Pteromalidae</taxon>
        <taxon>Pteromalinae</taxon>
        <taxon>Nasonia</taxon>
    </lineage>
</organism>
<dbReference type="PANTHER" id="PTHR10984:SF25">
    <property type="entry name" value="ENDOPLASMIC RETICULUM-GOLGI INTERMEDIATE COMPARTMENT PROTEIN 3"/>
    <property type="match status" value="1"/>
</dbReference>
<evidence type="ECO:0000259" key="10">
    <source>
        <dbReference type="Pfam" id="PF13850"/>
    </source>
</evidence>
<evidence type="ECO:0000256" key="2">
    <source>
        <dbReference type="ARBA" id="ARBA00004457"/>
    </source>
</evidence>
<dbReference type="GeneID" id="100114306"/>
<comment type="subcellular location">
    <subcellularLocation>
        <location evidence="2">Endoplasmic reticulum-Golgi intermediate compartment membrane</location>
        <topology evidence="2">Multi-pass membrane protein</topology>
    </subcellularLocation>
    <subcellularLocation>
        <location evidence="1">Golgi apparatus</location>
        <location evidence="1">cis-Golgi network membrane</location>
        <topology evidence="1">Multi-pass membrane protein</topology>
    </subcellularLocation>
</comment>
<dbReference type="GO" id="GO:0000139">
    <property type="term" value="C:Golgi membrane"/>
    <property type="evidence" value="ECO:0007669"/>
    <property type="project" value="TreeGrafter"/>
</dbReference>
<dbReference type="InterPro" id="IPR045888">
    <property type="entry name" value="Erv"/>
</dbReference>
<dbReference type="InterPro" id="IPR012936">
    <property type="entry name" value="Erv_C"/>
</dbReference>
<feature type="transmembrane region" description="Helical" evidence="8">
    <location>
        <begin position="25"/>
        <end position="43"/>
    </location>
</feature>
<evidence type="ECO:0000313" key="11">
    <source>
        <dbReference type="EnsemblMetazoa" id="XP_031784375"/>
    </source>
</evidence>
<keyword evidence="6 8" id="KW-0472">Membrane</keyword>
<dbReference type="InParanoid" id="A0A7M7QCF7"/>
<sequence>MSIPDRLRQFDAYPKTLEDFRVKTYGGAVVTIISSIIMILLFLSEVNDYLTPSMKEELFVDTSRGSKLKINLDIVISSIACDMLSIDAMDTTGETHLEIQHNIFKRRLDLDGKPIEDPKKTGIADPKKTTEKPAENATAKCGDCYGAASEELGIKCCNTCEEVKEAYRKRKWAVHDTSRFAQCKNDKSREMTFKEGCQIYGFMEVNRVGGSFHIAPGDSITIDHLHVHDVQPYSSSQFNLTHRIRHLSFGTNIPGKTNPIDNTTVIASEGATMFHHYIKIVPTTFMRLDGSILHTNQFSLTKHSRSIKQYSGESGMPGLFFSYELSPLMVKYTQTVKSLGHLMTNTCAIIGGTFTVASIIDAFLYHSVRAIQKKMELGKLS</sequence>
<evidence type="ECO:0000256" key="6">
    <source>
        <dbReference type="ARBA" id="ARBA00023136"/>
    </source>
</evidence>
<evidence type="ECO:0000256" key="5">
    <source>
        <dbReference type="ARBA" id="ARBA00022989"/>
    </source>
</evidence>
<dbReference type="FunCoup" id="A0A7M7QCF7">
    <property type="interactions" value="2048"/>
</dbReference>
<dbReference type="SMR" id="A0A7M7QCF7"/>
<reference evidence="11" key="1">
    <citation type="submission" date="2021-01" db="UniProtKB">
        <authorList>
            <consortium name="EnsemblMetazoa"/>
        </authorList>
    </citation>
    <scope>IDENTIFICATION</scope>
</reference>
<dbReference type="OrthoDB" id="270930at2759"/>
<feature type="domain" description="Endoplasmic reticulum vesicle transporter N-terminal" evidence="10">
    <location>
        <begin position="7"/>
        <end position="96"/>
    </location>
</feature>
<feature type="domain" description="Endoplasmic reticulum vesicle transporter C-terminal" evidence="9">
    <location>
        <begin position="144"/>
        <end position="361"/>
    </location>
</feature>
<dbReference type="GO" id="GO:0005789">
    <property type="term" value="C:endoplasmic reticulum membrane"/>
    <property type="evidence" value="ECO:0007669"/>
    <property type="project" value="TreeGrafter"/>
</dbReference>
<keyword evidence="4 8" id="KW-0812">Transmembrane</keyword>
<dbReference type="PANTHER" id="PTHR10984">
    <property type="entry name" value="ENDOPLASMIC RETICULUM-GOLGI INTERMEDIATE COMPARTMENT PROTEIN"/>
    <property type="match status" value="1"/>
</dbReference>
<dbReference type="Pfam" id="PF13850">
    <property type="entry name" value="ERGIC_N"/>
    <property type="match status" value="1"/>
</dbReference>
<dbReference type="KEGG" id="nvi:100114306"/>
<name>A0A7M7QCF7_NASVI</name>